<evidence type="ECO:0000256" key="2">
    <source>
        <dbReference type="SAM" id="Phobius"/>
    </source>
</evidence>
<proteinExistence type="predicted"/>
<comment type="caution">
    <text evidence="3">The sequence shown here is derived from an EMBL/GenBank/DDBJ whole genome shotgun (WGS) entry which is preliminary data.</text>
</comment>
<organism evidence="3 4">
    <name type="scientific">Phytophthora infestans</name>
    <name type="common">Potato late blight agent</name>
    <name type="synonym">Botrytis infestans</name>
    <dbReference type="NCBI Taxonomy" id="4787"/>
    <lineage>
        <taxon>Eukaryota</taxon>
        <taxon>Sar</taxon>
        <taxon>Stramenopiles</taxon>
        <taxon>Oomycota</taxon>
        <taxon>Peronosporomycetes</taxon>
        <taxon>Peronosporales</taxon>
        <taxon>Peronosporaceae</taxon>
        <taxon>Phytophthora</taxon>
    </lineage>
</organism>
<feature type="compositionally biased region" description="Basic and acidic residues" evidence="1">
    <location>
        <begin position="29"/>
        <end position="40"/>
    </location>
</feature>
<evidence type="ECO:0000313" key="4">
    <source>
        <dbReference type="Proteomes" id="UP000704712"/>
    </source>
</evidence>
<dbReference type="Proteomes" id="UP000704712">
    <property type="component" value="Unassembled WGS sequence"/>
</dbReference>
<dbReference type="AlphaFoldDB" id="A0A8S9TX13"/>
<name>A0A8S9TX13_PHYIN</name>
<accession>A0A8S9TX13</accession>
<evidence type="ECO:0000313" key="3">
    <source>
        <dbReference type="EMBL" id="KAF4131587.1"/>
    </source>
</evidence>
<evidence type="ECO:0000256" key="1">
    <source>
        <dbReference type="SAM" id="MobiDB-lite"/>
    </source>
</evidence>
<gene>
    <name evidence="3" type="ORF">GN958_ATG19209</name>
</gene>
<protein>
    <submittedName>
        <fullName evidence="3">Uncharacterized protein</fullName>
    </submittedName>
</protein>
<dbReference type="EMBL" id="JAACNO010002710">
    <property type="protein sequence ID" value="KAF4131587.1"/>
    <property type="molecule type" value="Genomic_DNA"/>
</dbReference>
<feature type="region of interest" description="Disordered" evidence="1">
    <location>
        <begin position="29"/>
        <end position="48"/>
    </location>
</feature>
<keyword evidence="2" id="KW-1133">Transmembrane helix</keyword>
<reference evidence="3" key="1">
    <citation type="submission" date="2020-03" db="EMBL/GenBank/DDBJ databases">
        <title>Hybrid Assembly of Korean Phytophthora infestans isolates.</title>
        <authorList>
            <person name="Prokchorchik M."/>
            <person name="Lee Y."/>
            <person name="Seo J."/>
            <person name="Cho J.-H."/>
            <person name="Park Y.-E."/>
            <person name="Jang D.-C."/>
            <person name="Im J.-S."/>
            <person name="Choi J.-G."/>
            <person name="Park H.-J."/>
            <person name="Lee G.-B."/>
            <person name="Lee Y.-G."/>
            <person name="Hong S.-Y."/>
            <person name="Cho K."/>
            <person name="Sohn K.H."/>
        </authorList>
    </citation>
    <scope>NUCLEOTIDE SEQUENCE</scope>
    <source>
        <strain evidence="3">KR_2_A2</strain>
    </source>
</reference>
<keyword evidence="2" id="KW-0812">Transmembrane</keyword>
<keyword evidence="2" id="KW-0472">Membrane</keyword>
<feature type="transmembrane region" description="Helical" evidence="2">
    <location>
        <begin position="98"/>
        <end position="128"/>
    </location>
</feature>
<sequence length="275" mass="29156">MIPGIRHHEAILEIYHHEVTPLHQIREIHHPSTRSEESATTRRPSPTITTRSAVTVDLDRGSRSVASGSGCASDLWRRRREGSPPGFGPRLGQSPSRVFLQGILSGLSLLRILWTPVVIVVVVIVLIAQSEGIRAGRRPFPFPGPARAGGWPMEAGRGTAGVVTEGPAVDPVMDVDPVLAVDPDLDTADPVLDGATDPVLDAVDPVLGPDPHFDVAAVDPALDPTPALDVATGPVLDAVDPVWGPKPDLDVAADPGLDAEIPPWTPKWIPLAEPI</sequence>
<feature type="region of interest" description="Disordered" evidence="1">
    <location>
        <begin position="61"/>
        <end position="91"/>
    </location>
</feature>